<dbReference type="InterPro" id="IPR042099">
    <property type="entry name" value="ANL_N_sf"/>
</dbReference>
<proteinExistence type="predicted"/>
<reference evidence="1 2" key="1">
    <citation type="submission" date="2015-11" db="EMBL/GenBank/DDBJ databases">
        <title>Genomic analysis of 38 Legionella species identifies large and diverse effector repertoires.</title>
        <authorList>
            <person name="Burstein D."/>
            <person name="Amaro F."/>
            <person name="Zusman T."/>
            <person name="Lifshitz Z."/>
            <person name="Cohen O."/>
            <person name="Gilbert J.A."/>
            <person name="Pupko T."/>
            <person name="Shuman H.A."/>
            <person name="Segal G."/>
        </authorList>
    </citation>
    <scope>NUCLEOTIDE SEQUENCE [LARGE SCALE GENOMIC DNA]</scope>
    <source>
        <strain evidence="1 2">BL-540</strain>
    </source>
</reference>
<dbReference type="PATRIC" id="fig|456.5.peg.1882"/>
<evidence type="ECO:0000313" key="2">
    <source>
        <dbReference type="Proteomes" id="UP000055035"/>
    </source>
</evidence>
<dbReference type="EMBL" id="LNYJ01000011">
    <property type="protein sequence ID" value="KTD17458.1"/>
    <property type="molecule type" value="Genomic_DNA"/>
</dbReference>
<dbReference type="Proteomes" id="UP000055035">
    <property type="component" value="Unassembled WGS sequence"/>
</dbReference>
<sequence>MKKNATNESVLSLYLDGRKAKKQGPEAVKKRQRKRLAELVAFARAHSPYYHELYQGLPEKIEDLNLLPITDKKKLMARFDDWATDREITVDKAQKFVGNLNLIGERFLGKYVLITTSGTTGTPGIFVVDEKTLAVTQTMLLRWLMAWQVSLIDIAKVIFGRFRTAMICATGGHYAEVVAANRMRKGSKRRAKAIRVFSVDMPTPELVAQLNKFRPTLLSPYASIGALLASEQDAGRLQINPALVVLSAEGLPLPEYDRIANAFKTKVLYSYAATECMFIGPACEHHWLHVNADWVLLEPVDADYRATPPGVMSHTVLVTNLANKTQPIIRYDLGDRIMLKPEPCSCGNTLPAIRVLGRTADVLTFKKDNGEKVSIPALVLELDLIPGVEKAQIVQISPTNLQLRLRLAADADSDYAWQIAEANTKHLLKKRGLNNVAIERSKELPEQSAGGKYRSVI</sequence>
<name>A0A0W0VBF1_9GAMM</name>
<protein>
    <submittedName>
        <fullName evidence="1">Coenzyme F390 synthetase</fullName>
    </submittedName>
</protein>
<dbReference type="AlphaFoldDB" id="A0A0W0VBF1"/>
<dbReference type="RefSeq" id="WP_058471209.1">
    <property type="nucleotide sequence ID" value="NZ_CAAAIC010000008.1"/>
</dbReference>
<dbReference type="STRING" id="456.Ljor_1764"/>
<evidence type="ECO:0000313" key="1">
    <source>
        <dbReference type="EMBL" id="KTD17458.1"/>
    </source>
</evidence>
<keyword evidence="2" id="KW-1185">Reference proteome</keyword>
<organism evidence="1 2">
    <name type="scientific">Legionella jordanis</name>
    <dbReference type="NCBI Taxonomy" id="456"/>
    <lineage>
        <taxon>Bacteria</taxon>
        <taxon>Pseudomonadati</taxon>
        <taxon>Pseudomonadota</taxon>
        <taxon>Gammaproteobacteria</taxon>
        <taxon>Legionellales</taxon>
        <taxon>Legionellaceae</taxon>
        <taxon>Legionella</taxon>
    </lineage>
</organism>
<gene>
    <name evidence="1" type="ORF">Ljor_1764</name>
</gene>
<dbReference type="InterPro" id="IPR053158">
    <property type="entry name" value="CapK_Type1_Caps_Biosynth"/>
</dbReference>
<dbReference type="OrthoDB" id="580775at2"/>
<dbReference type="PANTHER" id="PTHR36932:SF1">
    <property type="entry name" value="CAPSULAR POLYSACCHARIDE BIOSYNTHESIS PROTEIN"/>
    <property type="match status" value="1"/>
</dbReference>
<dbReference type="SUPFAM" id="SSF56801">
    <property type="entry name" value="Acetyl-CoA synthetase-like"/>
    <property type="match status" value="1"/>
</dbReference>
<accession>A0A0W0VBF1</accession>
<comment type="caution">
    <text evidence="1">The sequence shown here is derived from an EMBL/GenBank/DDBJ whole genome shotgun (WGS) entry which is preliminary data.</text>
</comment>
<dbReference type="PANTHER" id="PTHR36932">
    <property type="entry name" value="CAPSULAR POLYSACCHARIDE BIOSYNTHESIS PROTEIN"/>
    <property type="match status" value="1"/>
</dbReference>
<dbReference type="Gene3D" id="3.40.50.12780">
    <property type="entry name" value="N-terminal domain of ligase-like"/>
    <property type="match status" value="1"/>
</dbReference>